<keyword evidence="2" id="KW-1185">Reference proteome</keyword>
<dbReference type="Proteomes" id="UP001597053">
    <property type="component" value="Unassembled WGS sequence"/>
</dbReference>
<evidence type="ECO:0000313" key="2">
    <source>
        <dbReference type="Proteomes" id="UP001597053"/>
    </source>
</evidence>
<proteinExistence type="predicted"/>
<comment type="caution">
    <text evidence="1">The sequence shown here is derived from an EMBL/GenBank/DDBJ whole genome shotgun (WGS) entry which is preliminary data.</text>
</comment>
<reference evidence="2" key="1">
    <citation type="journal article" date="2019" name="Int. J. Syst. Evol. Microbiol.">
        <title>The Global Catalogue of Microorganisms (GCM) 10K type strain sequencing project: providing services to taxonomists for standard genome sequencing and annotation.</title>
        <authorList>
            <consortium name="The Broad Institute Genomics Platform"/>
            <consortium name="The Broad Institute Genome Sequencing Center for Infectious Disease"/>
            <person name="Wu L."/>
            <person name="Ma J."/>
        </authorList>
    </citation>
    <scope>NUCLEOTIDE SEQUENCE [LARGE SCALE GENOMIC DNA]</scope>
    <source>
        <strain evidence="2">JCM 32148</strain>
    </source>
</reference>
<dbReference type="EMBL" id="JBHTHM010000301">
    <property type="protein sequence ID" value="MFD0784057.1"/>
    <property type="molecule type" value="Genomic_DNA"/>
</dbReference>
<evidence type="ECO:0000313" key="1">
    <source>
        <dbReference type="EMBL" id="MFD0784057.1"/>
    </source>
</evidence>
<accession>A0ABW2ZZJ8</accession>
<feature type="non-terminal residue" evidence="1">
    <location>
        <position position="73"/>
    </location>
</feature>
<organism evidence="1 2">
    <name type="scientific">Micromonospora azadirachtae</name>
    <dbReference type="NCBI Taxonomy" id="1970735"/>
    <lineage>
        <taxon>Bacteria</taxon>
        <taxon>Bacillati</taxon>
        <taxon>Actinomycetota</taxon>
        <taxon>Actinomycetes</taxon>
        <taxon>Micromonosporales</taxon>
        <taxon>Micromonosporaceae</taxon>
        <taxon>Micromonospora</taxon>
    </lineage>
</organism>
<gene>
    <name evidence="1" type="ORF">ACFQZ8_09030</name>
</gene>
<dbReference type="Gene3D" id="3.90.930.60">
    <property type="match status" value="1"/>
</dbReference>
<sequence length="73" mass="7938">MTGVAEPPLVGFRRHLRPEVIAGEATYLFSEHGVTAVQAARMEHLTPLLDGTRDVATVLREAPEECAGLVRDL</sequence>
<protein>
    <submittedName>
        <fullName evidence="1">Uncharacterized protein</fullName>
    </submittedName>
</protein>
<name>A0ABW2ZZJ8_9ACTN</name>